<dbReference type="Proteomes" id="UP000006578">
    <property type="component" value="Chromosome"/>
</dbReference>
<dbReference type="HOGENOM" id="CLU_2071614_0_0_5"/>
<reference evidence="2 3" key="1">
    <citation type="journal article" date="2009" name="Proc. Natl. Acad. Sci. U.S.A.">
        <title>The genomic basis of trophic strategy in marine bacteria.</title>
        <authorList>
            <person name="Lauro F.M."/>
            <person name="McDougald D."/>
            <person name="Thomas T."/>
            <person name="Williams T.J."/>
            <person name="Egan S."/>
            <person name="Rice S."/>
            <person name="DeMaere M.Z."/>
            <person name="Ting L."/>
            <person name="Ertan H."/>
            <person name="Johnson J."/>
            <person name="Ferriera S."/>
            <person name="Lapidus A."/>
            <person name="Anderson I."/>
            <person name="Kyrpides N."/>
            <person name="Munk A.C."/>
            <person name="Detter C."/>
            <person name="Han C.S."/>
            <person name="Brown M.V."/>
            <person name="Robb F.T."/>
            <person name="Kjelleberg S."/>
            <person name="Cavicchioli R."/>
        </authorList>
    </citation>
    <scope>NUCLEOTIDE SEQUENCE [LARGE SCALE GENOMIC DNA]</scope>
    <source>
        <strain evidence="3">DSM 13593 / LMG 18877 / RB2256</strain>
    </source>
</reference>
<dbReference type="KEGG" id="sal:Sala_3121"/>
<feature type="chain" id="PRO_5004189564" description="UrcA family protein" evidence="1">
    <location>
        <begin position="20"/>
        <end position="118"/>
    </location>
</feature>
<keyword evidence="3" id="KW-1185">Reference proteome</keyword>
<dbReference type="RefSeq" id="WP_011543386.1">
    <property type="nucleotide sequence ID" value="NC_008048.1"/>
</dbReference>
<evidence type="ECO:0008006" key="4">
    <source>
        <dbReference type="Google" id="ProtNLM"/>
    </source>
</evidence>
<sequence>MKIFVTLPILALVASPAAAEPIVATAPWSDSRSVIVSVADLNLKSNGGLDRLDRRLRSAARLVCDVRPDPEPLLRKSSAARCFKDALEDGREAGRQLVAARQVGTLAAAAATITIIRP</sequence>
<gene>
    <name evidence="2" type="ordered locus">Sala_3121</name>
</gene>
<evidence type="ECO:0000256" key="1">
    <source>
        <dbReference type="SAM" id="SignalP"/>
    </source>
</evidence>
<protein>
    <recommendedName>
        <fullName evidence="4">UrcA family protein</fullName>
    </recommendedName>
</protein>
<dbReference type="InterPro" id="IPR030972">
    <property type="entry name" value="UrcA_uranyl"/>
</dbReference>
<proteinExistence type="predicted"/>
<evidence type="ECO:0000313" key="2">
    <source>
        <dbReference type="EMBL" id="ABF54824.1"/>
    </source>
</evidence>
<evidence type="ECO:0000313" key="3">
    <source>
        <dbReference type="Proteomes" id="UP000006578"/>
    </source>
</evidence>
<accession>Q1GNE8</accession>
<dbReference type="EMBL" id="CP000356">
    <property type="protein sequence ID" value="ABF54824.1"/>
    <property type="molecule type" value="Genomic_DNA"/>
</dbReference>
<dbReference type="OrthoDB" id="7450801at2"/>
<dbReference type="AlphaFoldDB" id="Q1GNE8"/>
<dbReference type="NCBIfam" id="TIGR04433">
    <property type="entry name" value="UrcA_uranyl"/>
    <property type="match status" value="1"/>
</dbReference>
<feature type="signal peptide" evidence="1">
    <location>
        <begin position="1"/>
        <end position="19"/>
    </location>
</feature>
<name>Q1GNE8_SPHAL</name>
<organism evidence="2 3">
    <name type="scientific">Sphingopyxis alaskensis (strain DSM 13593 / LMG 18877 / RB2256)</name>
    <name type="common">Sphingomonas alaskensis</name>
    <dbReference type="NCBI Taxonomy" id="317655"/>
    <lineage>
        <taxon>Bacteria</taxon>
        <taxon>Pseudomonadati</taxon>
        <taxon>Pseudomonadota</taxon>
        <taxon>Alphaproteobacteria</taxon>
        <taxon>Sphingomonadales</taxon>
        <taxon>Sphingomonadaceae</taxon>
        <taxon>Sphingopyxis</taxon>
    </lineage>
</organism>
<keyword evidence="1" id="KW-0732">Signal</keyword>